<gene>
    <name evidence="1" type="ORF">J2X78_002358</name>
</gene>
<comment type="caution">
    <text evidence="1">The sequence shown here is derived from an EMBL/GenBank/DDBJ whole genome shotgun (WGS) entry which is preliminary data.</text>
</comment>
<keyword evidence="2" id="KW-1185">Reference proteome</keyword>
<evidence type="ECO:0000313" key="2">
    <source>
        <dbReference type="Proteomes" id="UP001246858"/>
    </source>
</evidence>
<organism evidence="1 2">
    <name type="scientific">Pedobacter africanus</name>
    <dbReference type="NCBI Taxonomy" id="151894"/>
    <lineage>
        <taxon>Bacteria</taxon>
        <taxon>Pseudomonadati</taxon>
        <taxon>Bacteroidota</taxon>
        <taxon>Sphingobacteriia</taxon>
        <taxon>Sphingobacteriales</taxon>
        <taxon>Sphingobacteriaceae</taxon>
        <taxon>Pedobacter</taxon>
    </lineage>
</organism>
<sequence>MTSHQLKIEKLTNSLDAPVLAALNAISITKTYNKSDFLLKEGDVCSKSFWIEEGIARKFYTNKDREITTEFYFKDDLAIAYESYTLQKPGREYIQALTELKVNTTDYASFQDLKKKYTELQELDFLMTEFYALWLEEKVFELHTQNATQRYQNLCAKSAHIIRHVPLTHIASYLNVSLETLSRIRAKI</sequence>
<name>A0ACC6KWP2_9SPHI</name>
<dbReference type="EMBL" id="JAVDTF010000002">
    <property type="protein sequence ID" value="MDR6783793.1"/>
    <property type="molecule type" value="Genomic_DNA"/>
</dbReference>
<reference evidence="1" key="1">
    <citation type="submission" date="2023-07" db="EMBL/GenBank/DDBJ databases">
        <title>Sorghum-associated microbial communities from plants grown in Nebraska, USA.</title>
        <authorList>
            <person name="Schachtman D."/>
        </authorList>
    </citation>
    <scope>NUCLEOTIDE SEQUENCE</scope>
    <source>
        <strain evidence="1">2697</strain>
    </source>
</reference>
<dbReference type="Proteomes" id="UP001246858">
    <property type="component" value="Unassembled WGS sequence"/>
</dbReference>
<evidence type="ECO:0000313" key="1">
    <source>
        <dbReference type="EMBL" id="MDR6783793.1"/>
    </source>
</evidence>
<accession>A0ACC6KWP2</accession>
<protein>
    <submittedName>
        <fullName evidence="1">CRP-like cAMP-binding protein</fullName>
    </submittedName>
</protein>
<proteinExistence type="predicted"/>